<proteinExistence type="inferred from homology"/>
<dbReference type="PANTHER" id="PTHR13691:SF16">
    <property type="entry name" value="LARGE RIBOSOMAL SUBUNIT PROTEIN UL2"/>
    <property type="match status" value="1"/>
</dbReference>
<evidence type="ECO:0000256" key="4">
    <source>
        <dbReference type="SAM" id="MobiDB-lite"/>
    </source>
</evidence>
<evidence type="ECO:0000313" key="7">
    <source>
        <dbReference type="EMBL" id="KAF0973058.1"/>
    </source>
</evidence>
<dbReference type="PANTHER" id="PTHR13691">
    <property type="entry name" value="RIBOSOMAL PROTEIN L2"/>
    <property type="match status" value="1"/>
</dbReference>
<feature type="region of interest" description="Disordered" evidence="4">
    <location>
        <begin position="396"/>
        <end position="452"/>
    </location>
</feature>
<dbReference type="SUPFAM" id="SSF50104">
    <property type="entry name" value="Translation proteins SH3-like domain"/>
    <property type="match status" value="1"/>
</dbReference>
<keyword evidence="8" id="KW-1185">Reference proteome</keyword>
<dbReference type="InterPro" id="IPR036322">
    <property type="entry name" value="WD40_repeat_dom_sf"/>
</dbReference>
<dbReference type="VEuPathDB" id="AmoebaDB:NF0085080"/>
<dbReference type="FunFam" id="2.30.30.30:FF:000006">
    <property type="entry name" value="60S ribosomal protein L8"/>
    <property type="match status" value="1"/>
</dbReference>
<dbReference type="Pfam" id="PF00181">
    <property type="entry name" value="Ribosomal_L2_N"/>
    <property type="match status" value="1"/>
</dbReference>
<comment type="similarity">
    <text evidence="1">Belongs to the universal ribosomal protein uL2 family.</text>
</comment>
<dbReference type="Pfam" id="PF03947">
    <property type="entry name" value="Ribosomal_L2_C"/>
    <property type="match status" value="1"/>
</dbReference>
<dbReference type="OMA" id="TNWELVC"/>
<dbReference type="InterPro" id="IPR014726">
    <property type="entry name" value="Ribosomal_uL2_dom3"/>
</dbReference>
<protein>
    <submittedName>
        <fullName evidence="7">Uncharacterized protein</fullName>
    </submittedName>
</protein>
<reference evidence="7 8" key="1">
    <citation type="journal article" date="2019" name="Sci. Rep.">
        <title>Nanopore sequencing improves the draft genome of the human pathogenic amoeba Naegleria fowleri.</title>
        <authorList>
            <person name="Liechti N."/>
            <person name="Schurch N."/>
            <person name="Bruggmann R."/>
            <person name="Wittwer M."/>
        </authorList>
    </citation>
    <scope>NUCLEOTIDE SEQUENCE [LARGE SCALE GENOMIC DNA]</scope>
    <source>
        <strain evidence="7 8">ATCC 30894</strain>
    </source>
</reference>
<evidence type="ECO:0000259" key="6">
    <source>
        <dbReference type="SMART" id="SM01383"/>
    </source>
</evidence>
<dbReference type="EMBL" id="VFQX01000063">
    <property type="protein sequence ID" value="KAF0973058.1"/>
    <property type="molecule type" value="Genomic_DNA"/>
</dbReference>
<dbReference type="RefSeq" id="XP_044557771.1">
    <property type="nucleotide sequence ID" value="XM_044712607.1"/>
</dbReference>
<feature type="region of interest" description="Disordered" evidence="4">
    <location>
        <begin position="1300"/>
        <end position="1320"/>
    </location>
</feature>
<dbReference type="SUPFAM" id="SSF50249">
    <property type="entry name" value="Nucleic acid-binding proteins"/>
    <property type="match status" value="1"/>
</dbReference>
<dbReference type="GO" id="GO:0002181">
    <property type="term" value="P:cytoplasmic translation"/>
    <property type="evidence" value="ECO:0007669"/>
    <property type="project" value="TreeGrafter"/>
</dbReference>
<dbReference type="Gene3D" id="2.30.30.30">
    <property type="match status" value="1"/>
</dbReference>
<dbReference type="NCBIfam" id="NF007180">
    <property type="entry name" value="PRK09612.1"/>
    <property type="match status" value="1"/>
</dbReference>
<keyword evidence="2" id="KW-0689">Ribosomal protein</keyword>
<dbReference type="Proteomes" id="UP000444721">
    <property type="component" value="Unassembled WGS sequence"/>
</dbReference>
<accession>A0A6A5BGF1</accession>
<evidence type="ECO:0000256" key="1">
    <source>
        <dbReference type="ARBA" id="ARBA00005636"/>
    </source>
</evidence>
<evidence type="ECO:0000259" key="5">
    <source>
        <dbReference type="SMART" id="SM01382"/>
    </source>
</evidence>
<comment type="caution">
    <text evidence="7">The sequence shown here is derived from an EMBL/GenBank/DDBJ whole genome shotgun (WGS) entry which is preliminary data.</text>
</comment>
<feature type="region of interest" description="Disordered" evidence="4">
    <location>
        <begin position="23"/>
        <end position="88"/>
    </location>
</feature>
<dbReference type="Gene3D" id="4.10.950.10">
    <property type="entry name" value="Ribosomal protein L2, domain 3"/>
    <property type="match status" value="1"/>
</dbReference>
<dbReference type="Gene3D" id="2.40.50.140">
    <property type="entry name" value="Nucleic acid-binding proteins"/>
    <property type="match status" value="1"/>
</dbReference>
<dbReference type="SUPFAM" id="SSF50978">
    <property type="entry name" value="WD40 repeat-like"/>
    <property type="match status" value="1"/>
</dbReference>
<feature type="domain" description="Large ribosomal subunit protein uL2 C-terminal" evidence="5">
    <location>
        <begin position="1188"/>
        <end position="1323"/>
    </location>
</feature>
<sequence>MSKEKIPSEPTTEKSSLFLHLSMDDGSMSDDEERHYPISNNNNHNYNNNNNNIEESMSNTINNNNDPIGKTNTASSSSSLEENAPPDNYGSFIEEFNARNSFPSSIKWCNDNNSIALLTNNSICIMNTNTDKRGIIVLHKETESEDGVITTNQEPVRTSTHFKDRSVIHPSMFVRFLPSCFRSIGWSPPVPSNNLTKAYITNNFGCLLCCSTSDNNCKIYKKPSFSFSTNWELVCDVRSILQDNDKNLQAIENESQNSSTLQTIIMPPPPPSQIITTVAKKTRIHSSKKNSSVMSVEQQFFADFYKNFTEESGFDPSKKEYQVGYRKWTDQEQKIYDKVLESTLEAYKSRMEKFNISKESITKNLYIKLRTKMRKDKEKGQRSDVVCNIYSPEKEKAESTKKKSKKSNTAENNHTNDEQNNEESSSKRKLNDTQEQDSEEQQTTKKPKRLYFTRGSARAKDEELSQQDYFQRLTLSEILCFDFSTTFTNLNDETKKNAFYLVCGSKSGFMSIFSVMQTNDEKIDIQLIGYHKVFSTFLSMVKFLPSKESENHFKVVCASPSGDLKFLKFPKGFNQNIEKLEDLLSVSDMSQQQFSQYFQEDGIPVISIESLFVSSSSTAEIDQDILYIAYAKAKKFFICKFVINASEDMTLKWRKSFSCQDHIISSISIQKVSIECSQTHCTLNAIMVYTSSLDGSLVQWKIVEHPQPHVGDSFSQAPDRYISVTIIPKRSDLPIWGCSLSPNHIHAAIAVERPPLKEIRVDLEHRSKTRIYIIPLFMHAIRALYHIPQEQQISQSHIIDYFTTKITRGLTCREQLFDISSCLTQPDMSHLIEAILDRSFEHAVKNQDWKLKKSIYFLYSNICTETKTLENELKHRLFQKKITLGNCIRHHYAIELLEFLTKQGTNQKTQQLLCDWLLLYYESLIKKYYLPESSQQAHVLLPSHHCIDKDEAITTLSDHVKMARNLNTIMQSLTNAEEASSSNKPVIDFTRSLISFFSSNPTLNERNTENVTSTLLERITSEPFIPPPRDACPICLPSHSSRLSMQLGAQFTHSTCPKHHPIARDTFTFEIIRDPVYDSAQCRACAKTNTKMGKRIRAQRKGNGAGPYKTRSIHKIAKPQYRKLDYSEREGFMKGVVRQILHEPGRGAPLAEIAFRDPLKPKKDIQYFLAPEGLYTGQFVFCGQKAELKIGNVLPIGNLPEGTVCCNVERKTGDRGALARAAGESAVIIAHSEDGKTRVKLPSGVKKTLPSDNRATVGVIACGGKTERPVLKASTNYFRFKAKGRKQWPRVRGVAMNPVEHPHGGGNHQHIGKPSTVSRWTPAGRKVGLIAARRTGRIRGGKQIINQVEKFD</sequence>
<dbReference type="VEuPathDB" id="AmoebaDB:FDP41_008722"/>
<dbReference type="GeneID" id="68115940"/>
<dbReference type="InterPro" id="IPR022669">
    <property type="entry name" value="Ribosomal_uL2_C"/>
</dbReference>
<dbReference type="PROSITE" id="PS00467">
    <property type="entry name" value="RIBOSOMAL_L2"/>
    <property type="match status" value="1"/>
</dbReference>
<dbReference type="GO" id="GO:0022625">
    <property type="term" value="C:cytosolic large ribosomal subunit"/>
    <property type="evidence" value="ECO:0007669"/>
    <property type="project" value="TreeGrafter"/>
</dbReference>
<dbReference type="FunFam" id="2.40.50.140:FF:000020">
    <property type="entry name" value="60S ribosomal protein L2"/>
    <property type="match status" value="1"/>
</dbReference>
<dbReference type="VEuPathDB" id="AmoebaDB:NfTy_008220"/>
<evidence type="ECO:0000313" key="8">
    <source>
        <dbReference type="Proteomes" id="UP000444721"/>
    </source>
</evidence>
<dbReference type="InterPro" id="IPR014722">
    <property type="entry name" value="Rib_uL2_dom2"/>
</dbReference>
<keyword evidence="3" id="KW-0687">Ribonucleoprotein</keyword>
<dbReference type="InterPro" id="IPR022666">
    <property type="entry name" value="Ribosomal_uL2_RNA-bd_dom"/>
</dbReference>
<dbReference type="OrthoDB" id="10267824at2759"/>
<organism evidence="7 8">
    <name type="scientific">Naegleria fowleri</name>
    <name type="common">Brain eating amoeba</name>
    <dbReference type="NCBI Taxonomy" id="5763"/>
    <lineage>
        <taxon>Eukaryota</taxon>
        <taxon>Discoba</taxon>
        <taxon>Heterolobosea</taxon>
        <taxon>Tetramitia</taxon>
        <taxon>Eutetramitia</taxon>
        <taxon>Vahlkampfiidae</taxon>
        <taxon>Naegleria</taxon>
    </lineage>
</organism>
<feature type="compositionally biased region" description="Low complexity" evidence="4">
    <location>
        <begin position="38"/>
        <end position="65"/>
    </location>
</feature>
<dbReference type="InterPro" id="IPR002171">
    <property type="entry name" value="Ribosomal_uL2"/>
</dbReference>
<dbReference type="GO" id="GO:0003735">
    <property type="term" value="F:structural constituent of ribosome"/>
    <property type="evidence" value="ECO:0007669"/>
    <property type="project" value="InterPro"/>
</dbReference>
<dbReference type="SMART" id="SM01382">
    <property type="entry name" value="Ribosomal_L2_C"/>
    <property type="match status" value="1"/>
</dbReference>
<dbReference type="InterPro" id="IPR022671">
    <property type="entry name" value="Ribosomal_uL2_CS"/>
</dbReference>
<dbReference type="InterPro" id="IPR023672">
    <property type="entry name" value="Ribosomal_uL2_arc_euk"/>
</dbReference>
<name>A0A6A5BGF1_NAEFO</name>
<dbReference type="InterPro" id="IPR008991">
    <property type="entry name" value="Translation_prot_SH3-like_sf"/>
</dbReference>
<feature type="compositionally biased region" description="Polar residues" evidence="4">
    <location>
        <begin position="70"/>
        <end position="81"/>
    </location>
</feature>
<gene>
    <name evidence="7" type="ORF">FDP41_008722</name>
</gene>
<dbReference type="InterPro" id="IPR012340">
    <property type="entry name" value="NA-bd_OB-fold"/>
</dbReference>
<dbReference type="VEuPathDB" id="AmoebaDB:NF0085070"/>
<dbReference type="FunFam" id="4.10.950.10:FF:000002">
    <property type="entry name" value="60S ribosomal protein L2"/>
    <property type="match status" value="1"/>
</dbReference>
<evidence type="ECO:0000256" key="2">
    <source>
        <dbReference type="ARBA" id="ARBA00022980"/>
    </source>
</evidence>
<feature type="domain" description="Large ribosomal subunit protein uL2 RNA-binding" evidence="6">
    <location>
        <begin position="1102"/>
        <end position="1182"/>
    </location>
</feature>
<evidence type="ECO:0000256" key="3">
    <source>
        <dbReference type="ARBA" id="ARBA00023274"/>
    </source>
</evidence>
<dbReference type="SMART" id="SM01383">
    <property type="entry name" value="Ribosomal_L2"/>
    <property type="match status" value="1"/>
</dbReference>
<dbReference type="GO" id="GO:0003723">
    <property type="term" value="F:RNA binding"/>
    <property type="evidence" value="ECO:0007669"/>
    <property type="project" value="InterPro"/>
</dbReference>